<dbReference type="EMBL" id="AIMB01000003">
    <property type="protein sequence ID" value="EJF91286.1"/>
    <property type="molecule type" value="Genomic_DNA"/>
</dbReference>
<name>J0QYU6_9HYPH</name>
<protein>
    <submittedName>
        <fullName evidence="1">Uncharacterized protein</fullName>
    </submittedName>
</protein>
<dbReference type="OrthoDB" id="1632057at2"/>
<dbReference type="RefSeq" id="WP_008038325.1">
    <property type="nucleotide sequence ID" value="NZ_JH725147.1"/>
</dbReference>
<proteinExistence type="predicted"/>
<gene>
    <name evidence="1" type="ORF">ME5_00618</name>
</gene>
<accession>J0QYU6</accession>
<reference evidence="1 2" key="1">
    <citation type="submission" date="2012-03" db="EMBL/GenBank/DDBJ databases">
        <title>The Genome Sequence of Bartonella tamiae Th239.</title>
        <authorList>
            <consortium name="The Broad Institute Genome Sequencing Platform"/>
            <consortium name="The Broad Institute Genome Sequencing Center for Infectious Disease"/>
            <person name="Feldgarden M."/>
            <person name="Kirby J."/>
            <person name="Kosoy M."/>
            <person name="Birtles R."/>
            <person name="Probert W.S."/>
            <person name="Chiaraviglio L."/>
            <person name="Young S.K."/>
            <person name="Zeng Q."/>
            <person name="Gargeya S."/>
            <person name="Fitzgerald M."/>
            <person name="Haas B."/>
            <person name="Abouelleil A."/>
            <person name="Alvarado L."/>
            <person name="Arachchi H.M."/>
            <person name="Berlin A."/>
            <person name="Chapman S.B."/>
            <person name="Gearin G."/>
            <person name="Goldberg J."/>
            <person name="Griggs A."/>
            <person name="Gujja S."/>
            <person name="Hansen M."/>
            <person name="Heiman D."/>
            <person name="Howarth C."/>
            <person name="Larimer J."/>
            <person name="Lui A."/>
            <person name="MacDonald P.J.P."/>
            <person name="McCowen C."/>
            <person name="Montmayeur A."/>
            <person name="Murphy C."/>
            <person name="Neiman D."/>
            <person name="Pearson M."/>
            <person name="Priest M."/>
            <person name="Roberts A."/>
            <person name="Saif S."/>
            <person name="Shea T."/>
            <person name="Sisk P."/>
            <person name="Stolte C."/>
            <person name="Sykes S."/>
            <person name="Wortman J."/>
            <person name="Nusbaum C."/>
            <person name="Birren B."/>
        </authorList>
    </citation>
    <scope>NUCLEOTIDE SEQUENCE [LARGE SCALE GENOMIC DNA]</scope>
    <source>
        <strain evidence="1 2">Th239</strain>
    </source>
</reference>
<dbReference type="HOGENOM" id="CLU_1140819_0_0_5"/>
<dbReference type="Proteomes" id="UP000008952">
    <property type="component" value="Unassembled WGS sequence"/>
</dbReference>
<evidence type="ECO:0000313" key="1">
    <source>
        <dbReference type="EMBL" id="EJF91286.1"/>
    </source>
</evidence>
<keyword evidence="2" id="KW-1185">Reference proteome</keyword>
<comment type="caution">
    <text evidence="1">The sequence shown here is derived from an EMBL/GenBank/DDBJ whole genome shotgun (WGS) entry which is preliminary data.</text>
</comment>
<organism evidence="1 2">
    <name type="scientific">Bartonella tamiae Th239</name>
    <dbReference type="NCBI Taxonomy" id="1094558"/>
    <lineage>
        <taxon>Bacteria</taxon>
        <taxon>Pseudomonadati</taxon>
        <taxon>Pseudomonadota</taxon>
        <taxon>Alphaproteobacteria</taxon>
        <taxon>Hyphomicrobiales</taxon>
        <taxon>Bartonellaceae</taxon>
        <taxon>Bartonella</taxon>
    </lineage>
</organism>
<evidence type="ECO:0000313" key="2">
    <source>
        <dbReference type="Proteomes" id="UP000008952"/>
    </source>
</evidence>
<dbReference type="AlphaFoldDB" id="J0QYU6"/>
<dbReference type="PATRIC" id="fig|1094558.3.peg.680"/>
<sequence>MDANTAKKEIDSGRKIFKRLKLALKGSISLAVTFAGFLPMSAAAQQAQNIMVAPQDVSLSYVNQSLDSRVFAALTNYKSTGYNFIDDAGASNVVALPDFENLNEKGVVKANDVQPVVVSSVVSNVNSALVGLTDFGVAQNRIDETVGGEPSQVSRLAPVVGNYASVSSDVPQTLANGDVIARTSVADELVLLGVDGTPTAAGAAQRLTNVREGRITIASRDAVVGSQIFALGQNIDGFLGGGE</sequence>